<dbReference type="Gene3D" id="3.50.50.60">
    <property type="entry name" value="FAD/NAD(P)-binding domain"/>
    <property type="match status" value="1"/>
</dbReference>
<gene>
    <name evidence="11" type="ORF">B0T19DRAFT_413165</name>
</gene>
<dbReference type="InterPro" id="IPR012132">
    <property type="entry name" value="GMC_OxRdtase"/>
</dbReference>
<reference evidence="11" key="1">
    <citation type="journal article" date="2023" name="Mol. Phylogenet. Evol.">
        <title>Genome-scale phylogeny and comparative genomics of the fungal order Sordariales.</title>
        <authorList>
            <person name="Hensen N."/>
            <person name="Bonometti L."/>
            <person name="Westerberg I."/>
            <person name="Brannstrom I.O."/>
            <person name="Guillou S."/>
            <person name="Cros-Aarteil S."/>
            <person name="Calhoun S."/>
            <person name="Haridas S."/>
            <person name="Kuo A."/>
            <person name="Mondo S."/>
            <person name="Pangilinan J."/>
            <person name="Riley R."/>
            <person name="LaButti K."/>
            <person name="Andreopoulos B."/>
            <person name="Lipzen A."/>
            <person name="Chen C."/>
            <person name="Yan M."/>
            <person name="Daum C."/>
            <person name="Ng V."/>
            <person name="Clum A."/>
            <person name="Steindorff A."/>
            <person name="Ohm R.A."/>
            <person name="Martin F."/>
            <person name="Silar P."/>
            <person name="Natvig D.O."/>
            <person name="Lalanne C."/>
            <person name="Gautier V."/>
            <person name="Ament-Velasquez S.L."/>
            <person name="Kruys A."/>
            <person name="Hutchinson M.I."/>
            <person name="Powell A.J."/>
            <person name="Barry K."/>
            <person name="Miller A.N."/>
            <person name="Grigoriev I.V."/>
            <person name="Debuchy R."/>
            <person name="Gladieux P."/>
            <person name="Hiltunen Thoren M."/>
            <person name="Johannesson H."/>
        </authorList>
    </citation>
    <scope>NUCLEOTIDE SEQUENCE</scope>
    <source>
        <strain evidence="11">SMH4131-1</strain>
    </source>
</reference>
<evidence type="ECO:0000256" key="2">
    <source>
        <dbReference type="ARBA" id="ARBA00010790"/>
    </source>
</evidence>
<protein>
    <recommendedName>
        <fullName evidence="9 10">Glucose-methanol-choline oxidoreductase N-terminal domain-containing protein</fullName>
    </recommendedName>
</protein>
<evidence type="ECO:0000256" key="1">
    <source>
        <dbReference type="ARBA" id="ARBA00001974"/>
    </source>
</evidence>
<reference evidence="11" key="2">
    <citation type="submission" date="2023-06" db="EMBL/GenBank/DDBJ databases">
        <authorList>
            <consortium name="Lawrence Berkeley National Laboratory"/>
            <person name="Haridas S."/>
            <person name="Hensen N."/>
            <person name="Bonometti L."/>
            <person name="Westerberg I."/>
            <person name="Brannstrom I.O."/>
            <person name="Guillou S."/>
            <person name="Cros-Aarteil S."/>
            <person name="Calhoun S."/>
            <person name="Kuo A."/>
            <person name="Mondo S."/>
            <person name="Pangilinan J."/>
            <person name="Riley R."/>
            <person name="Labutti K."/>
            <person name="Andreopoulos B."/>
            <person name="Lipzen A."/>
            <person name="Chen C."/>
            <person name="Yanf M."/>
            <person name="Daum C."/>
            <person name="Ng V."/>
            <person name="Clum A."/>
            <person name="Steindorff A."/>
            <person name="Ohm R."/>
            <person name="Martin F."/>
            <person name="Silar P."/>
            <person name="Natvig D."/>
            <person name="Lalanne C."/>
            <person name="Gautier V."/>
            <person name="Ament-Velasquez S.L."/>
            <person name="Kruys A."/>
            <person name="Hutchinson M.I."/>
            <person name="Powell A.J."/>
            <person name="Barry K."/>
            <person name="Miller A.N."/>
            <person name="Grigoriev I.V."/>
            <person name="Debuchy R."/>
            <person name="Gladieux P."/>
            <person name="Thoren M.H."/>
            <person name="Johannesson H."/>
        </authorList>
    </citation>
    <scope>NUCLEOTIDE SEQUENCE</scope>
    <source>
        <strain evidence="11">SMH4131-1</strain>
    </source>
</reference>
<comment type="cofactor">
    <cofactor evidence="1 7">
        <name>FAD</name>
        <dbReference type="ChEBI" id="CHEBI:57692"/>
    </cofactor>
</comment>
<keyword evidence="4 7" id="KW-0274">FAD</keyword>
<comment type="similarity">
    <text evidence="2 8">Belongs to the GMC oxidoreductase family.</text>
</comment>
<keyword evidence="5" id="KW-0560">Oxidoreductase</keyword>
<evidence type="ECO:0000256" key="7">
    <source>
        <dbReference type="PIRSR" id="PIRSR000137-2"/>
    </source>
</evidence>
<evidence type="ECO:0000256" key="8">
    <source>
        <dbReference type="RuleBase" id="RU003968"/>
    </source>
</evidence>
<dbReference type="PROSITE" id="PS00624">
    <property type="entry name" value="GMC_OXRED_2"/>
    <property type="match status" value="1"/>
</dbReference>
<evidence type="ECO:0000313" key="12">
    <source>
        <dbReference type="Proteomes" id="UP001286456"/>
    </source>
</evidence>
<feature type="active site" description="Proton acceptor" evidence="6">
    <location>
        <position position="597"/>
    </location>
</feature>
<organism evidence="11 12">
    <name type="scientific">Cercophora scortea</name>
    <dbReference type="NCBI Taxonomy" id="314031"/>
    <lineage>
        <taxon>Eukaryota</taxon>
        <taxon>Fungi</taxon>
        <taxon>Dikarya</taxon>
        <taxon>Ascomycota</taxon>
        <taxon>Pezizomycotina</taxon>
        <taxon>Sordariomycetes</taxon>
        <taxon>Sordariomycetidae</taxon>
        <taxon>Sordariales</taxon>
        <taxon>Lasiosphaeriaceae</taxon>
        <taxon>Cercophora</taxon>
    </lineage>
</organism>
<evidence type="ECO:0000256" key="3">
    <source>
        <dbReference type="ARBA" id="ARBA00022630"/>
    </source>
</evidence>
<dbReference type="Pfam" id="PF05199">
    <property type="entry name" value="GMC_oxred_C"/>
    <property type="match status" value="1"/>
</dbReference>
<dbReference type="EMBL" id="JAUEPO010000001">
    <property type="protein sequence ID" value="KAK3337610.1"/>
    <property type="molecule type" value="Genomic_DNA"/>
</dbReference>
<dbReference type="Pfam" id="PF00732">
    <property type="entry name" value="GMC_oxred_N"/>
    <property type="match status" value="1"/>
</dbReference>
<sequence>MAPDKTPQITNSAAKFCARRYDFIVVGGGTAGLAVASRLAENPALTVGVLEAGTSAAGVDDVDIPGYSGRPLGGELDWQFETTPQPGLRGRKLPWNRGKVLGGSSALNFMTWNRASRDDYDAWEELGNPGWGWDSLLPFFKKSETFHPPSPEFIAQHKAFTDGSFLGSDGPIHISYTKEFADSHAPWHGALNALGIETNKSHMSGSNVGVWTNTCAVTPDSGARSYSTHYCASQPANLFICTAALAQEIMLFQVPTEDVPGQYTTSGVRFTQHGEEFTASVTKEVILSAGSVQSPQILELSGIGNPDVLAAAGIPVKVSNRNVGENLQEHMMLALIYEADPSLPNPSDLLTPSIAAAAREQYAKDHSGPLCRLPCSMSYLPLTKTIPEAIHTSIATTAASLTTYPPSYHKILTHRFAPGAKPLGQIEYVFDLGNWSPFFTPDPTNGKKYATILQILQYPFSRGSIHIAPATTSNTKEWQPPQINPEYYAGPHGALDLEAIMHSARFAHRICTSPALSHIIRGPAHTIPSPDTEGGEEALREWVRDNTITDWHPIGTCAMGGYGGRETGVVDERLRVYGVRGLRVVDASVMPLQISAHLQATVYAIAEKAAAMVLEDWGL</sequence>
<dbReference type="PROSITE" id="PS00623">
    <property type="entry name" value="GMC_OXRED_1"/>
    <property type="match status" value="1"/>
</dbReference>
<evidence type="ECO:0000256" key="6">
    <source>
        <dbReference type="PIRSR" id="PIRSR000137-1"/>
    </source>
</evidence>
<dbReference type="GO" id="GO:0016614">
    <property type="term" value="F:oxidoreductase activity, acting on CH-OH group of donors"/>
    <property type="evidence" value="ECO:0007669"/>
    <property type="project" value="InterPro"/>
</dbReference>
<feature type="active site" description="Proton donor" evidence="6">
    <location>
        <position position="552"/>
    </location>
</feature>
<dbReference type="InterPro" id="IPR007867">
    <property type="entry name" value="GMC_OxRtase_C"/>
</dbReference>
<dbReference type="PANTHER" id="PTHR11552">
    <property type="entry name" value="GLUCOSE-METHANOL-CHOLINE GMC OXIDOREDUCTASE"/>
    <property type="match status" value="1"/>
</dbReference>
<evidence type="ECO:0000256" key="5">
    <source>
        <dbReference type="ARBA" id="ARBA00023002"/>
    </source>
</evidence>
<dbReference type="SUPFAM" id="SSF51905">
    <property type="entry name" value="FAD/NAD(P)-binding domain"/>
    <property type="match status" value="1"/>
</dbReference>
<dbReference type="AlphaFoldDB" id="A0AAE0MMH7"/>
<dbReference type="PANTHER" id="PTHR11552:SF201">
    <property type="entry name" value="GLUCOSE-METHANOL-CHOLINE OXIDOREDUCTASE N-TERMINAL DOMAIN-CONTAINING PROTEIN"/>
    <property type="match status" value="1"/>
</dbReference>
<evidence type="ECO:0000259" key="10">
    <source>
        <dbReference type="PROSITE" id="PS00624"/>
    </source>
</evidence>
<comment type="caution">
    <text evidence="11">The sequence shown here is derived from an EMBL/GenBank/DDBJ whole genome shotgun (WGS) entry which is preliminary data.</text>
</comment>
<feature type="domain" description="Glucose-methanol-choline oxidoreductase N-terminal" evidence="10">
    <location>
        <begin position="290"/>
        <end position="304"/>
    </location>
</feature>
<dbReference type="PIRSF" id="PIRSF000137">
    <property type="entry name" value="Alcohol_oxidase"/>
    <property type="match status" value="1"/>
</dbReference>
<feature type="binding site" evidence="7">
    <location>
        <position position="100"/>
    </location>
    <ligand>
        <name>FAD</name>
        <dbReference type="ChEBI" id="CHEBI:57692"/>
    </ligand>
</feature>
<dbReference type="InterPro" id="IPR000172">
    <property type="entry name" value="GMC_OxRdtase_N"/>
</dbReference>
<feature type="domain" description="Glucose-methanol-choline oxidoreductase N-terminal" evidence="9">
    <location>
        <begin position="98"/>
        <end position="121"/>
    </location>
</feature>
<feature type="binding site" evidence="7">
    <location>
        <begin position="551"/>
        <end position="552"/>
    </location>
    <ligand>
        <name>FAD</name>
        <dbReference type="ChEBI" id="CHEBI:57692"/>
    </ligand>
</feature>
<proteinExistence type="inferred from homology"/>
<dbReference type="SUPFAM" id="SSF54373">
    <property type="entry name" value="FAD-linked reductases, C-terminal domain"/>
    <property type="match status" value="1"/>
</dbReference>
<evidence type="ECO:0000313" key="11">
    <source>
        <dbReference type="EMBL" id="KAK3337610.1"/>
    </source>
</evidence>
<keyword evidence="3 8" id="KW-0285">Flavoprotein</keyword>
<evidence type="ECO:0000256" key="4">
    <source>
        <dbReference type="ARBA" id="ARBA00022827"/>
    </source>
</evidence>
<evidence type="ECO:0000259" key="9">
    <source>
        <dbReference type="PROSITE" id="PS00623"/>
    </source>
</evidence>
<dbReference type="GO" id="GO:0050660">
    <property type="term" value="F:flavin adenine dinucleotide binding"/>
    <property type="evidence" value="ECO:0007669"/>
    <property type="project" value="InterPro"/>
</dbReference>
<dbReference type="Proteomes" id="UP001286456">
    <property type="component" value="Unassembled WGS sequence"/>
</dbReference>
<name>A0AAE0MMH7_9PEZI</name>
<accession>A0AAE0MMH7</accession>
<keyword evidence="12" id="KW-1185">Reference proteome</keyword>
<dbReference type="Gene3D" id="3.30.560.10">
    <property type="entry name" value="Glucose Oxidase, domain 3"/>
    <property type="match status" value="1"/>
</dbReference>
<dbReference type="InterPro" id="IPR036188">
    <property type="entry name" value="FAD/NAD-bd_sf"/>
</dbReference>